<feature type="repeat" description="ANK" evidence="2">
    <location>
        <begin position="1014"/>
        <end position="1046"/>
    </location>
</feature>
<feature type="repeat" description="ANK" evidence="2">
    <location>
        <begin position="1179"/>
        <end position="1211"/>
    </location>
</feature>
<feature type="repeat" description="ANK" evidence="2">
    <location>
        <begin position="1047"/>
        <end position="1079"/>
    </location>
</feature>
<feature type="region of interest" description="Disordered" evidence="3">
    <location>
        <begin position="1392"/>
        <end position="1436"/>
    </location>
</feature>
<protein>
    <submittedName>
        <fullName evidence="6">Uncharacterized protein</fullName>
    </submittedName>
</protein>
<evidence type="ECO:0000256" key="2">
    <source>
        <dbReference type="PROSITE-ProRule" id="PRU00023"/>
    </source>
</evidence>
<keyword evidence="7" id="KW-1185">Reference proteome</keyword>
<gene>
    <name evidence="6" type="ORF">BP5796_10283</name>
</gene>
<dbReference type="Gene3D" id="1.25.40.20">
    <property type="entry name" value="Ankyrin repeat-containing domain"/>
    <property type="match status" value="2"/>
</dbReference>
<feature type="compositionally biased region" description="Acidic residues" evidence="3">
    <location>
        <begin position="1401"/>
        <end position="1415"/>
    </location>
</feature>
<feature type="repeat" description="ANK" evidence="2">
    <location>
        <begin position="981"/>
        <end position="1013"/>
    </location>
</feature>
<accession>A0A3D8QV78</accession>
<dbReference type="InterPro" id="IPR029058">
    <property type="entry name" value="AB_hydrolase_fold"/>
</dbReference>
<dbReference type="SUPFAM" id="SSF53474">
    <property type="entry name" value="alpha/beta-Hydrolases"/>
    <property type="match status" value="1"/>
</dbReference>
<sequence>MDQAALALRKLPNIRHWLGTDVPPASLPSKPERPFEKTYRVQGIPDFVDRARLQSVLNDRYKLGGECDQENVRIESLAKAPDGKTLIATISFFAQPSTISKACKDEITMSWEDPEQLNHQSYTLTIDSDFLGLTTLYCPEDKDHKVDIIAVSGLGGHAFGSFKERGGNHMWVRDALPKDLKTARVFIYGYDAHLTKSESFQDLEDLSSTFRQSVQAIKRDRNSPKPLIYIAHSLGGLLVKEMLYQMHRDPEEGRRILRSTYGLLFFGVPNRGMDIESLLPMVKGQPNETFLRSLERHTQLLRAQSRTFPEIFNEKGSKVICFYETLLSETATRNKETQKWEMKGEKKVLVDRDSATHGRPHENQPHHAQPINRNHSDMVKYHQNDQYYKLTLKILQDFVEGSSNFLMSRNRYLTDEEAELETDICKWLSPPKPRDNYLRARDAHEEDTGKWIFDTANFQKWKLQGGVLWICGIPGAGKTIISSTVINSIQGDSRFIMAYYFFDFNNDEKQTLRGLLLSLLEQLSKARTQISASLKSLYAEYQSGQRASDTASLKETILSVLNEHVNEGSKHIFLMIDALDECKEDDIVLKFIKRLQNTYSYLHIYIASRPKQEIKLHMEGLQASTVILNDVNGVDIEMYVSEQLESRALLRHTPQEIKDRIHRTLIEKASGMFRWVTCQFDTLEKCQSRKDFIHALENLPPTLDETYRRALEGIEDHFKNHALRIFQWLVFSKRPLTLLEAAEIIAIGSSPNSGFDIDSRLINPRSILKYLGNLVTVQSWRGVEQLRLAHFSVQEYFLSDRIDENWNFERSNCHQDIASTSLNYLISLRDLDCTDDIGEIEAARPLSEYTAKFWSDHCRVVDEYQAMDEVQTTELRDRIILLFKDRTLLEIWIFICTNDDTVFGLKTLPSPLYYASYFGLYHVAKACLQGDINWVAEKSKYNENLTGSLGFPLAAASCYGNRAIVELLLANGADINLVSGHYGTALATASFNGERAIVELLLANGADINLVSGHYGTALATASFNEKRAIVELLLANGADINLVSGHYGTALATASCYGERAIVELLLANGADINLVSGNYGTALATASLYGERAIVELLLANGADINLVSGHYGTALIAASYNGPIAIVELLLASGADINLVGGNYGTALAAASYSGRRAIVELLLANGADINLVSGHYGTALAAASYSGQRAIVELLLANGADIDLAGGVYGTALAAASYRGRTTIVKFLLDARANINAESQAFVSPLQATLSFRSRNPHFRKCSQTKALKLAKLLISSGVEVNAARHLGDQKYESALKESVKWQRPSRNVLHLLLTSGVSIHKSAESHQAAMATAGQMGHSWVITLLQRVQEVDEKPLAEGLSRVQAIDDIFISMGNIEDIENDNQTRINRSISGNEYESEWSDSEDGDDGREDSSSAEGEHEDEEDSKDNDG</sequence>
<feature type="repeat" description="ANK" evidence="2">
    <location>
        <begin position="1215"/>
        <end position="1244"/>
    </location>
</feature>
<feature type="repeat" description="ANK" evidence="2">
    <location>
        <begin position="952"/>
        <end position="980"/>
    </location>
</feature>
<evidence type="ECO:0000256" key="3">
    <source>
        <dbReference type="SAM" id="MobiDB-lite"/>
    </source>
</evidence>
<dbReference type="Gene3D" id="3.40.50.300">
    <property type="entry name" value="P-loop containing nucleotide triphosphate hydrolases"/>
    <property type="match status" value="1"/>
</dbReference>
<feature type="region of interest" description="Disordered" evidence="3">
    <location>
        <begin position="353"/>
        <end position="372"/>
    </location>
</feature>
<feature type="repeat" description="ANK" evidence="2">
    <location>
        <begin position="1146"/>
        <end position="1178"/>
    </location>
</feature>
<name>A0A3D8QV78_9HELO</name>
<dbReference type="Pfam" id="PF12796">
    <property type="entry name" value="Ank_2"/>
    <property type="match status" value="2"/>
</dbReference>
<keyword evidence="1" id="KW-0677">Repeat</keyword>
<feature type="compositionally biased region" description="Basic and acidic residues" evidence="3">
    <location>
        <begin position="353"/>
        <end position="365"/>
    </location>
</feature>
<dbReference type="SUPFAM" id="SSF48403">
    <property type="entry name" value="Ankyrin repeat"/>
    <property type="match status" value="1"/>
</dbReference>
<dbReference type="EMBL" id="PDLN01000015">
    <property type="protein sequence ID" value="RDW65591.1"/>
    <property type="molecule type" value="Genomic_DNA"/>
</dbReference>
<proteinExistence type="predicted"/>
<feature type="domain" description="GPI inositol-deacylase winged helix" evidence="4">
    <location>
        <begin position="717"/>
        <end position="805"/>
    </location>
</feature>
<dbReference type="InterPro" id="IPR036770">
    <property type="entry name" value="Ankyrin_rpt-contain_sf"/>
</dbReference>
<dbReference type="Proteomes" id="UP000256328">
    <property type="component" value="Unassembled WGS sequence"/>
</dbReference>
<dbReference type="SMART" id="SM00248">
    <property type="entry name" value="ANK"/>
    <property type="match status" value="12"/>
</dbReference>
<feature type="repeat" description="ANK" evidence="2">
    <location>
        <begin position="1113"/>
        <end position="1145"/>
    </location>
</feature>
<comment type="caution">
    <text evidence="6">The sequence shown here is derived from an EMBL/GenBank/DDBJ whole genome shotgun (WGS) entry which is preliminary data.</text>
</comment>
<organism evidence="6 7">
    <name type="scientific">Coleophoma crateriformis</name>
    <dbReference type="NCBI Taxonomy" id="565419"/>
    <lineage>
        <taxon>Eukaryota</taxon>
        <taxon>Fungi</taxon>
        <taxon>Dikarya</taxon>
        <taxon>Ascomycota</taxon>
        <taxon>Pezizomycotina</taxon>
        <taxon>Leotiomycetes</taxon>
        <taxon>Helotiales</taxon>
        <taxon>Dermateaceae</taxon>
        <taxon>Coleophoma</taxon>
    </lineage>
</organism>
<feature type="domain" description="Nephrocystin 3-like N-terminal" evidence="5">
    <location>
        <begin position="447"/>
        <end position="609"/>
    </location>
</feature>
<evidence type="ECO:0000259" key="4">
    <source>
        <dbReference type="Pfam" id="PF22939"/>
    </source>
</evidence>
<dbReference type="PANTHER" id="PTHR10039:SF16">
    <property type="entry name" value="GPI INOSITOL-DEACYLASE"/>
    <property type="match status" value="1"/>
</dbReference>
<dbReference type="InterPro" id="IPR056884">
    <property type="entry name" value="NPHP3-like_N"/>
</dbReference>
<dbReference type="OrthoDB" id="1577640at2759"/>
<evidence type="ECO:0000313" key="6">
    <source>
        <dbReference type="EMBL" id="RDW65591.1"/>
    </source>
</evidence>
<feature type="compositionally biased region" description="Acidic residues" evidence="3">
    <location>
        <begin position="1424"/>
        <end position="1436"/>
    </location>
</feature>
<dbReference type="InterPro" id="IPR027417">
    <property type="entry name" value="P-loop_NTPase"/>
</dbReference>
<dbReference type="PROSITE" id="PS50297">
    <property type="entry name" value="ANK_REP_REGION"/>
    <property type="match status" value="6"/>
</dbReference>
<dbReference type="Pfam" id="PF24883">
    <property type="entry name" value="NPHP3_N"/>
    <property type="match status" value="1"/>
</dbReference>
<dbReference type="PROSITE" id="PS50088">
    <property type="entry name" value="ANK_REPEAT"/>
    <property type="match status" value="9"/>
</dbReference>
<evidence type="ECO:0000259" key="5">
    <source>
        <dbReference type="Pfam" id="PF24883"/>
    </source>
</evidence>
<keyword evidence="2" id="KW-0040">ANK repeat</keyword>
<evidence type="ECO:0000313" key="7">
    <source>
        <dbReference type="Proteomes" id="UP000256328"/>
    </source>
</evidence>
<dbReference type="InterPro" id="IPR054471">
    <property type="entry name" value="GPIID_WHD"/>
</dbReference>
<dbReference type="Pfam" id="PF22939">
    <property type="entry name" value="WHD_GPIID"/>
    <property type="match status" value="1"/>
</dbReference>
<dbReference type="SUPFAM" id="SSF52540">
    <property type="entry name" value="P-loop containing nucleoside triphosphate hydrolases"/>
    <property type="match status" value="1"/>
</dbReference>
<reference evidence="6 7" key="1">
    <citation type="journal article" date="2018" name="IMA Fungus">
        <title>IMA Genome-F 9: Draft genome sequence of Annulohypoxylon stygium, Aspergillus mulundensis, Berkeleyomyces basicola (syn. Thielaviopsis basicola), Ceratocystis smalleyi, two Cercospora beticola strains, Coleophoma cylindrospora, Fusarium fracticaudum, Phialophora cf. hyalina, and Morchella septimelata.</title>
        <authorList>
            <person name="Wingfield B.D."/>
            <person name="Bills G.F."/>
            <person name="Dong Y."/>
            <person name="Huang W."/>
            <person name="Nel W.J."/>
            <person name="Swalarsk-Parry B.S."/>
            <person name="Vaghefi N."/>
            <person name="Wilken P.M."/>
            <person name="An Z."/>
            <person name="de Beer Z.W."/>
            <person name="De Vos L."/>
            <person name="Chen L."/>
            <person name="Duong T.A."/>
            <person name="Gao Y."/>
            <person name="Hammerbacher A."/>
            <person name="Kikkert J.R."/>
            <person name="Li Y."/>
            <person name="Li H."/>
            <person name="Li K."/>
            <person name="Li Q."/>
            <person name="Liu X."/>
            <person name="Ma X."/>
            <person name="Naidoo K."/>
            <person name="Pethybridge S.J."/>
            <person name="Sun J."/>
            <person name="Steenkamp E.T."/>
            <person name="van der Nest M.A."/>
            <person name="van Wyk S."/>
            <person name="Wingfield M.J."/>
            <person name="Xiong C."/>
            <person name="Yue Q."/>
            <person name="Zhang X."/>
        </authorList>
    </citation>
    <scope>NUCLEOTIDE SEQUENCE [LARGE SCALE GENOMIC DNA]</scope>
    <source>
        <strain evidence="6 7">BP5796</strain>
    </source>
</reference>
<dbReference type="PANTHER" id="PTHR10039">
    <property type="entry name" value="AMELOGENIN"/>
    <property type="match status" value="1"/>
</dbReference>
<feature type="repeat" description="ANK" evidence="2">
    <location>
        <begin position="1080"/>
        <end position="1112"/>
    </location>
</feature>
<dbReference type="Gene3D" id="3.40.50.1820">
    <property type="entry name" value="alpha/beta hydrolase"/>
    <property type="match status" value="1"/>
</dbReference>
<dbReference type="InterPro" id="IPR002110">
    <property type="entry name" value="Ankyrin_rpt"/>
</dbReference>
<evidence type="ECO:0000256" key="1">
    <source>
        <dbReference type="ARBA" id="ARBA00022737"/>
    </source>
</evidence>